<dbReference type="Pfam" id="PF18299">
    <property type="entry name" value="R2K_2"/>
    <property type="match status" value="1"/>
</dbReference>
<dbReference type="InterPro" id="IPR041261">
    <property type="entry name" value="R2K_2"/>
</dbReference>
<dbReference type="Proteomes" id="UP000641646">
    <property type="component" value="Unassembled WGS sequence"/>
</dbReference>
<evidence type="ECO:0000259" key="1">
    <source>
        <dbReference type="Pfam" id="PF18299"/>
    </source>
</evidence>
<accession>A0A926ZHP5</accession>
<dbReference type="RefSeq" id="WP_190467311.1">
    <property type="nucleotide sequence ID" value="NZ_JACJPW010000052.1"/>
</dbReference>
<reference evidence="2" key="2">
    <citation type="submission" date="2020-08" db="EMBL/GenBank/DDBJ databases">
        <authorList>
            <person name="Chen M."/>
            <person name="Teng W."/>
            <person name="Zhao L."/>
            <person name="Hu C."/>
            <person name="Zhou Y."/>
            <person name="Han B."/>
            <person name="Song L."/>
            <person name="Shu W."/>
        </authorList>
    </citation>
    <scope>NUCLEOTIDE SEQUENCE</scope>
    <source>
        <strain evidence="2">FACHB-1375</strain>
    </source>
</reference>
<evidence type="ECO:0000313" key="2">
    <source>
        <dbReference type="EMBL" id="MBD2183290.1"/>
    </source>
</evidence>
<dbReference type="AlphaFoldDB" id="A0A926ZHP5"/>
<protein>
    <submittedName>
        <fullName evidence="2">ATP-grasp domain-containing protein</fullName>
    </submittedName>
</protein>
<dbReference type="EMBL" id="JACJPW010000052">
    <property type="protein sequence ID" value="MBD2183290.1"/>
    <property type="molecule type" value="Genomic_DNA"/>
</dbReference>
<keyword evidence="3" id="KW-1185">Reference proteome</keyword>
<feature type="domain" description="ATP-grasp" evidence="1">
    <location>
        <begin position="119"/>
        <end position="254"/>
    </location>
</feature>
<sequence length="274" mass="31676">MVKVNWLIERFVFDASAQFLEELKRQGFTYKETSYLHFRPTEANNYFSDDECVLFRGTLNLGRDILRTAWIPGAYMNENNLRCSSYYTYFGKYLLNNKYFLLPLGELIRRRKEVLEYFQSDSELFIRPDSNMKSFRAGVFNINVLNTLQSLGSELKTDETTLVLVSGKRSISKEWRFFVYKDRIITGSLYLVGEERIDETIKGGYLESYLSKVLKEINWYPESLYTADICESAGELYVLELGSFSCSGEYGCDLSLIIEAGAKAALEDYELVNG</sequence>
<reference evidence="2" key="1">
    <citation type="journal article" date="2015" name="ISME J.">
        <title>Draft Genome Sequence of Streptomyces incarnatus NRRL8089, which Produces the Nucleoside Antibiotic Sinefungin.</title>
        <authorList>
            <person name="Oshima K."/>
            <person name="Hattori M."/>
            <person name="Shimizu H."/>
            <person name="Fukuda K."/>
            <person name="Nemoto M."/>
            <person name="Inagaki K."/>
            <person name="Tamura T."/>
        </authorList>
    </citation>
    <scope>NUCLEOTIDE SEQUENCE</scope>
    <source>
        <strain evidence="2">FACHB-1375</strain>
    </source>
</reference>
<evidence type="ECO:0000313" key="3">
    <source>
        <dbReference type="Proteomes" id="UP000641646"/>
    </source>
</evidence>
<comment type="caution">
    <text evidence="2">The sequence shown here is derived from an EMBL/GenBank/DDBJ whole genome shotgun (WGS) entry which is preliminary data.</text>
</comment>
<proteinExistence type="predicted"/>
<organism evidence="2 3">
    <name type="scientific">Aerosakkonema funiforme FACHB-1375</name>
    <dbReference type="NCBI Taxonomy" id="2949571"/>
    <lineage>
        <taxon>Bacteria</taxon>
        <taxon>Bacillati</taxon>
        <taxon>Cyanobacteriota</taxon>
        <taxon>Cyanophyceae</taxon>
        <taxon>Oscillatoriophycideae</taxon>
        <taxon>Aerosakkonematales</taxon>
        <taxon>Aerosakkonemataceae</taxon>
        <taxon>Aerosakkonema</taxon>
    </lineage>
</organism>
<gene>
    <name evidence="2" type="ORF">H6G03_19860</name>
</gene>
<name>A0A926ZHP5_9CYAN</name>